<keyword evidence="1" id="KW-0175">Coiled coil</keyword>
<keyword evidence="2" id="KW-0472">Membrane</keyword>
<feature type="transmembrane region" description="Helical" evidence="2">
    <location>
        <begin position="7"/>
        <end position="26"/>
    </location>
</feature>
<sequence>MKQVNKIAQLLVLLFFAISIVFFLSFNGIKGLFGIEELKSGTVVYFLLVGLILYLVSFGTEHMLKNSLNEEISKKEAEKKELKATLYDLEKGIKLNKLENKINKSEEGKESPNLRPRQNFK</sequence>
<name>A0A2T0WQE6_9BACT</name>
<evidence type="ECO:0000313" key="4">
    <source>
        <dbReference type="Proteomes" id="UP000238157"/>
    </source>
</evidence>
<dbReference type="OrthoDB" id="839535at2"/>
<dbReference type="RefSeq" id="WP_106132725.1">
    <property type="nucleotide sequence ID" value="NZ_PVTR01000003.1"/>
</dbReference>
<evidence type="ECO:0000256" key="2">
    <source>
        <dbReference type="SAM" id="Phobius"/>
    </source>
</evidence>
<dbReference type="AlphaFoldDB" id="A0A2T0WQE6"/>
<reference evidence="3 4" key="1">
    <citation type="submission" date="2018-03" db="EMBL/GenBank/DDBJ databases">
        <title>Genomic Encyclopedia of Archaeal and Bacterial Type Strains, Phase II (KMG-II): from individual species to whole genera.</title>
        <authorList>
            <person name="Goeker M."/>
        </authorList>
    </citation>
    <scope>NUCLEOTIDE SEQUENCE [LARGE SCALE GENOMIC DNA]</scope>
    <source>
        <strain evidence="3 4">DSM 27929</strain>
    </source>
</reference>
<dbReference type="EMBL" id="PVTR01000003">
    <property type="protein sequence ID" value="PRY88919.1"/>
    <property type="molecule type" value="Genomic_DNA"/>
</dbReference>
<feature type="coiled-coil region" evidence="1">
    <location>
        <begin position="65"/>
        <end position="92"/>
    </location>
</feature>
<comment type="caution">
    <text evidence="3">The sequence shown here is derived from an EMBL/GenBank/DDBJ whole genome shotgun (WGS) entry which is preliminary data.</text>
</comment>
<keyword evidence="4" id="KW-1185">Reference proteome</keyword>
<accession>A0A2T0WQE6</accession>
<protein>
    <recommendedName>
        <fullName evidence="5">Lipopolysaccharide assembly protein A domain-containing protein</fullName>
    </recommendedName>
</protein>
<proteinExistence type="predicted"/>
<keyword evidence="2" id="KW-1133">Transmembrane helix</keyword>
<dbReference type="Proteomes" id="UP000238157">
    <property type="component" value="Unassembled WGS sequence"/>
</dbReference>
<keyword evidence="2" id="KW-0812">Transmembrane</keyword>
<gene>
    <name evidence="3" type="ORF">CLW00_10339</name>
</gene>
<evidence type="ECO:0000256" key="1">
    <source>
        <dbReference type="SAM" id="Coils"/>
    </source>
</evidence>
<organism evidence="3 4">
    <name type="scientific">Mongoliibacter ruber</name>
    <dbReference type="NCBI Taxonomy" id="1750599"/>
    <lineage>
        <taxon>Bacteria</taxon>
        <taxon>Pseudomonadati</taxon>
        <taxon>Bacteroidota</taxon>
        <taxon>Cytophagia</taxon>
        <taxon>Cytophagales</taxon>
        <taxon>Cyclobacteriaceae</taxon>
        <taxon>Mongoliibacter</taxon>
    </lineage>
</organism>
<feature type="transmembrane region" description="Helical" evidence="2">
    <location>
        <begin position="38"/>
        <end position="56"/>
    </location>
</feature>
<evidence type="ECO:0000313" key="3">
    <source>
        <dbReference type="EMBL" id="PRY88919.1"/>
    </source>
</evidence>
<evidence type="ECO:0008006" key="5">
    <source>
        <dbReference type="Google" id="ProtNLM"/>
    </source>
</evidence>